<dbReference type="InterPro" id="IPR008995">
    <property type="entry name" value="Mo/tungstate-bd_C_term_dom"/>
</dbReference>
<evidence type="ECO:0000256" key="4">
    <source>
        <dbReference type="ARBA" id="ARBA00022840"/>
    </source>
</evidence>
<dbReference type="Pfam" id="PF00005">
    <property type="entry name" value="ABC_tran"/>
    <property type="match status" value="1"/>
</dbReference>
<dbReference type="Gene3D" id="3.40.50.300">
    <property type="entry name" value="P-loop containing nucleotide triphosphate hydrolases"/>
    <property type="match status" value="1"/>
</dbReference>
<comment type="caution">
    <text evidence="9">The sequence shown here is derived from an EMBL/GenBank/DDBJ whole genome shotgun (WGS) entry which is preliminary data.</text>
</comment>
<dbReference type="PANTHER" id="PTHR42781:SF6">
    <property type="entry name" value="SPERMIDINE_PUTRESCINE IMPORT ATP-BINDING PROTEIN POTA"/>
    <property type="match status" value="1"/>
</dbReference>
<organism evidence="9 10">
    <name type="scientific">Pseudomonas syringae pv. castaneae</name>
    <dbReference type="NCBI Taxonomy" id="264450"/>
    <lineage>
        <taxon>Bacteria</taxon>
        <taxon>Pseudomonadati</taxon>
        <taxon>Pseudomonadota</taxon>
        <taxon>Gammaproteobacteria</taxon>
        <taxon>Pseudomonadales</taxon>
        <taxon>Pseudomonadaceae</taxon>
        <taxon>Pseudomonas</taxon>
        <taxon>Pseudomonas syringae</taxon>
    </lineage>
</organism>
<evidence type="ECO:0000256" key="7">
    <source>
        <dbReference type="RuleBase" id="RU364083"/>
    </source>
</evidence>
<dbReference type="InterPro" id="IPR003439">
    <property type="entry name" value="ABC_transporter-like_ATP-bd"/>
</dbReference>
<evidence type="ECO:0000259" key="8">
    <source>
        <dbReference type="PROSITE" id="PS50893"/>
    </source>
</evidence>
<dbReference type="NCBIfam" id="TIGR01187">
    <property type="entry name" value="potA"/>
    <property type="match status" value="1"/>
</dbReference>
<dbReference type="InterPro" id="IPR017879">
    <property type="entry name" value="PotA_ATP-bd"/>
</dbReference>
<keyword evidence="5 7" id="KW-1278">Translocase</keyword>
<dbReference type="PROSITE" id="PS50893">
    <property type="entry name" value="ABC_TRANSPORTER_2"/>
    <property type="match status" value="1"/>
</dbReference>
<dbReference type="InterPro" id="IPR003593">
    <property type="entry name" value="AAA+_ATPase"/>
</dbReference>
<dbReference type="Proteomes" id="UP000050381">
    <property type="component" value="Unassembled WGS sequence"/>
</dbReference>
<keyword evidence="6 7" id="KW-0472">Membrane</keyword>
<dbReference type="Pfam" id="PF08402">
    <property type="entry name" value="TOBE_2"/>
    <property type="match status" value="1"/>
</dbReference>
<dbReference type="SMART" id="SM00382">
    <property type="entry name" value="AAA"/>
    <property type="match status" value="1"/>
</dbReference>
<evidence type="ECO:0000256" key="5">
    <source>
        <dbReference type="ARBA" id="ARBA00022967"/>
    </source>
</evidence>
<protein>
    <recommendedName>
        <fullName evidence="7">Spermidine/putrescine import ATP-binding protein PotA</fullName>
        <ecNumber evidence="7">7.6.2.11</ecNumber>
    </recommendedName>
</protein>
<dbReference type="InterPro" id="IPR017871">
    <property type="entry name" value="ABC_transporter-like_CS"/>
</dbReference>
<dbReference type="InterPro" id="IPR027417">
    <property type="entry name" value="P-loop_NTPase"/>
</dbReference>
<dbReference type="PROSITE" id="PS00211">
    <property type="entry name" value="ABC_TRANSPORTER_1"/>
    <property type="match status" value="1"/>
</dbReference>
<proteinExistence type="inferred from homology"/>
<name>A0A0N8R4L8_PSESX</name>
<gene>
    <name evidence="7" type="primary">potA</name>
    <name evidence="9" type="ORF">ALO79_06026</name>
</gene>
<dbReference type="InterPro" id="IPR013611">
    <property type="entry name" value="Transp-assoc_OB_typ2"/>
</dbReference>
<dbReference type="GO" id="GO:0043190">
    <property type="term" value="C:ATP-binding cassette (ABC) transporter complex"/>
    <property type="evidence" value="ECO:0007669"/>
    <property type="project" value="InterPro"/>
</dbReference>
<feature type="domain" description="ABC transporter" evidence="8">
    <location>
        <begin position="18"/>
        <end position="249"/>
    </location>
</feature>
<comment type="function">
    <text evidence="7">Part of the ABC transporter complex PotABCD involved in spermidine/putrescine import. Responsible for energy coupling to the transport system.</text>
</comment>
<dbReference type="Gene3D" id="2.40.50.100">
    <property type="match status" value="1"/>
</dbReference>
<dbReference type="SUPFAM" id="SSF50331">
    <property type="entry name" value="MOP-like"/>
    <property type="match status" value="1"/>
</dbReference>
<comment type="subunit">
    <text evidence="7">The complex is composed of two ATP-binding proteins (PotA), two transmembrane proteins (PotB and PotC) and a solute-binding protein (PotD).</text>
</comment>
<evidence type="ECO:0000256" key="2">
    <source>
        <dbReference type="ARBA" id="ARBA00022475"/>
    </source>
</evidence>
<keyword evidence="3 7" id="KW-0547">Nucleotide-binding</keyword>
<evidence type="ECO:0000313" key="10">
    <source>
        <dbReference type="Proteomes" id="UP000050381"/>
    </source>
</evidence>
<dbReference type="InterPro" id="IPR005893">
    <property type="entry name" value="PotA-like"/>
</dbReference>
<dbReference type="EC" id="7.6.2.11" evidence="7"/>
<dbReference type="CDD" id="cd03300">
    <property type="entry name" value="ABC_PotA_N"/>
    <property type="match status" value="1"/>
</dbReference>
<evidence type="ECO:0000256" key="6">
    <source>
        <dbReference type="ARBA" id="ARBA00023136"/>
    </source>
</evidence>
<dbReference type="InterPro" id="IPR050093">
    <property type="entry name" value="ABC_SmlMolc_Importer"/>
</dbReference>
<evidence type="ECO:0000313" key="9">
    <source>
        <dbReference type="EMBL" id="KPW92750.1"/>
    </source>
</evidence>
<dbReference type="SUPFAM" id="SSF52540">
    <property type="entry name" value="P-loop containing nucleoside triphosphate hydrolases"/>
    <property type="match status" value="1"/>
</dbReference>
<dbReference type="GO" id="GO:0005524">
    <property type="term" value="F:ATP binding"/>
    <property type="evidence" value="ECO:0007669"/>
    <property type="project" value="UniProtKB-KW"/>
</dbReference>
<dbReference type="GO" id="GO:0016887">
    <property type="term" value="F:ATP hydrolysis activity"/>
    <property type="evidence" value="ECO:0007669"/>
    <property type="project" value="InterPro"/>
</dbReference>
<dbReference type="EMBL" id="LJQD01000384">
    <property type="protein sequence ID" value="KPW92750.1"/>
    <property type="molecule type" value="Genomic_DNA"/>
</dbReference>
<keyword evidence="2 7" id="KW-1003">Cell membrane</keyword>
<dbReference type="FunFam" id="3.40.50.300:FF:000042">
    <property type="entry name" value="Maltose/maltodextrin ABC transporter, ATP-binding protein"/>
    <property type="match status" value="1"/>
</dbReference>
<accession>A0A0N8R4L8</accession>
<comment type="catalytic activity">
    <reaction evidence="7">
        <text>ATP + H2O + polyamine-[polyamine-binding protein]Side 1 = ADP + phosphate + polyamineSide 2 + [polyamine-binding protein]Side 1.</text>
        <dbReference type="EC" id="7.6.2.11"/>
    </reaction>
</comment>
<comment type="similarity">
    <text evidence="7">Belongs to the ABC transporter superfamily. Spermidine/putrescine importer (TC 3.A.1.11.1) family.</text>
</comment>
<dbReference type="PANTHER" id="PTHR42781">
    <property type="entry name" value="SPERMIDINE/PUTRESCINE IMPORT ATP-BINDING PROTEIN POTA"/>
    <property type="match status" value="1"/>
</dbReference>
<keyword evidence="4 7" id="KW-0067">ATP-binding</keyword>
<dbReference type="GO" id="GO:0015594">
    <property type="term" value="F:ABC-type putrescine transporter activity"/>
    <property type="evidence" value="ECO:0007669"/>
    <property type="project" value="InterPro"/>
</dbReference>
<dbReference type="AlphaFoldDB" id="A0A0N8R4L8"/>
<sequence length="377" mass="41552">MWVMSDVDTSAGANDVLVSFRGVQKSYDGEALIVKDLNLDIRKGEFLTLLGPSGSGKTTSLMMLAGFETPTAGEILLGGRAINNVPPHKRDIGMVFQNYALFPHMTVAENLAFPLSVRGMSKTDVGEKVKKALGMVQLDTFAHRYPAQLSGGQQQRVALARALVFEPQLVLMDEPLGALDKQLREHMQMEIKHLHQRLGVTVVYVTHDQGEALTMSDRVAVFHQGEIQQIAPPRSLYEEPKNTFVANFIGENNRLNGRLVSQDGDRCVVELERGEKVHALAINVGQPGGPVTLSIRPERINLNGRSENCANRFSGRVAEFIYLGDHVRVRLEVAGKNDFFVKQPIAELDPGLSVGDVVPIGWQVEHVRALDPLQQVH</sequence>
<dbReference type="PATRIC" id="fig|264450.4.peg.3037"/>
<keyword evidence="1 7" id="KW-0813">Transport</keyword>
<reference evidence="9 10" key="1">
    <citation type="submission" date="2015-09" db="EMBL/GenBank/DDBJ databases">
        <title>Genome announcement of multiple Pseudomonas syringae strains.</title>
        <authorList>
            <person name="Thakur S."/>
            <person name="Wang P.W."/>
            <person name="Gong Y."/>
            <person name="Weir B.S."/>
            <person name="Guttman D.S."/>
        </authorList>
    </citation>
    <scope>NUCLEOTIDE SEQUENCE [LARGE SCALE GENOMIC DNA]</scope>
    <source>
        <strain evidence="9 10">ICMP9419</strain>
    </source>
</reference>
<evidence type="ECO:0000256" key="1">
    <source>
        <dbReference type="ARBA" id="ARBA00022448"/>
    </source>
</evidence>
<evidence type="ECO:0000256" key="3">
    <source>
        <dbReference type="ARBA" id="ARBA00022741"/>
    </source>
</evidence>